<evidence type="ECO:0000313" key="2">
    <source>
        <dbReference type="Proteomes" id="UP000189513"/>
    </source>
</evidence>
<dbReference type="OMA" id="RNWEREW"/>
<proteinExistence type="predicted"/>
<reference evidence="2" key="1">
    <citation type="journal article" date="2017" name="Genome Announc.">
        <title>Genome sequences of Cyberlindnera fabianii 65, Pichia kudriavzevii 129, and Saccharomyces cerevisiae 131 isolated from fermented masau fruits in Zimbabwe.</title>
        <authorList>
            <person name="van Rijswijck I.M.H."/>
            <person name="Derks M.F.L."/>
            <person name="Abee T."/>
            <person name="de Ridder D."/>
            <person name="Smid E.J."/>
        </authorList>
    </citation>
    <scope>NUCLEOTIDE SEQUENCE [LARGE SCALE GENOMIC DNA]</scope>
    <source>
        <strain evidence="2">65</strain>
    </source>
</reference>
<name>A0A1V2LAA2_CYBFA</name>
<dbReference type="VEuPathDB" id="FungiDB:BON22_1981"/>
<comment type="caution">
    <text evidence="1">The sequence shown here is derived from an EMBL/GenBank/DDBJ whole genome shotgun (WGS) entry which is preliminary data.</text>
</comment>
<organism evidence="1 2">
    <name type="scientific">Cyberlindnera fabianii</name>
    <name type="common">Yeast</name>
    <name type="synonym">Hansenula fabianii</name>
    <dbReference type="NCBI Taxonomy" id="36022"/>
    <lineage>
        <taxon>Eukaryota</taxon>
        <taxon>Fungi</taxon>
        <taxon>Dikarya</taxon>
        <taxon>Ascomycota</taxon>
        <taxon>Saccharomycotina</taxon>
        <taxon>Saccharomycetes</taxon>
        <taxon>Phaffomycetales</taxon>
        <taxon>Phaffomycetaceae</taxon>
        <taxon>Cyberlindnera</taxon>
    </lineage>
</organism>
<protein>
    <submittedName>
        <fullName evidence="1">Required for respiratory growth protein 1, mitochondrial</fullName>
    </submittedName>
</protein>
<dbReference type="AlphaFoldDB" id="A0A1V2LAA2"/>
<dbReference type="EMBL" id="MPUK01000003">
    <property type="protein sequence ID" value="ONH67971.1"/>
    <property type="molecule type" value="Genomic_DNA"/>
</dbReference>
<dbReference type="Proteomes" id="UP000189513">
    <property type="component" value="Unassembled WGS sequence"/>
</dbReference>
<accession>A0A1V2LAA2</accession>
<evidence type="ECO:0000313" key="1">
    <source>
        <dbReference type="EMBL" id="ONH67971.1"/>
    </source>
</evidence>
<keyword evidence="2" id="KW-1185">Reference proteome</keyword>
<gene>
    <name evidence="1" type="ORF">BON22_1981</name>
</gene>
<sequence length="341" mass="40291">MVTHFRNLAAHRNGVLSVYRALLRHTSNLKQLEDVTEAQSVLMTKTVKRHFKHQKPMMSTAKVRTLLLKANDIEQRLRMLYTQFDTTVLENLLKECDDAKIKKSNQTHKLRNRFGQPMKRDLDNQQDLETQQITNYVNHYVRIKQTLGQLPCTIDPIMLEEIIKPEALHNRAMMDIKRHQERIARGPYKVHVASSNGVSFVRGPWRQAKRVSPMILYHVKKEQEFFDYNSHYDNMKWLYRSENQWENLTNTSDGTQWGKSVTDDLKMLSRNIDQRKKFFKSYARNVLPDQIKTSQAKSDFIHENIKRRFNSLMNEAKDSTAFDSLLGKQTLRELVKKHKFT</sequence>